<evidence type="ECO:0000313" key="3">
    <source>
        <dbReference type="Proteomes" id="UP000237846"/>
    </source>
</evidence>
<organism evidence="2 3">
    <name type="scientific">Allonocardiopsis opalescens</name>
    <dbReference type="NCBI Taxonomy" id="1144618"/>
    <lineage>
        <taxon>Bacteria</taxon>
        <taxon>Bacillati</taxon>
        <taxon>Actinomycetota</taxon>
        <taxon>Actinomycetes</taxon>
        <taxon>Streptosporangiales</taxon>
        <taxon>Allonocardiopsis</taxon>
    </lineage>
</organism>
<sequence length="551" mass="61145">MAKAADASAEFVVDFPTLWIVPEWIEAHCPVPGGFRAGEDLELYRWQLWCTVSHYRVRPTAVVGQLATAFHCRRSLVVAPQKTGKGPWSAFISLAEAVGPVVFAGWAVGGEVYRCADHGCECGWWYRYEAGEPMGRPWHDPLIQLLGVSSDQVETNVYGHLKATVAAGPLADVLTVGEEFTRIRTGSGGGRIDVVTSSARSRLGNPIVFALQDETGIYTPANRMTSVAEAQRRGLAGMGGRAIETTNAWDPGEDSTARRTSESKAKDIFRYHPQAPKTWSYRDKRQRRRIHAYVYAGSDHVDLDAIEAEAAELMEKDPAQAERFFGNRCVAGTSSWLDPAAWERRAAPRAVPDRTRIVAGFDGSDVDDWTAIRCETMDGFQFTPLVGPDRQPAVWNPADFGGQVPRAEVRAGMDEVMRRFDVVRLYADPPYWETEVDDWVDLYGEERVIRWHTRRIVQMHAACERLRTDVTKKDATFAHDGCEITADHIANARAAARPGDRYVLRKASPTQKIDAVIPSILAHEALGDVIAAGLAKKRGAYIYTASSTRRR</sequence>
<evidence type="ECO:0000256" key="1">
    <source>
        <dbReference type="SAM" id="MobiDB-lite"/>
    </source>
</evidence>
<protein>
    <recommendedName>
        <fullName evidence="4">Phage terminase large subunit-like protein</fullName>
    </recommendedName>
</protein>
<evidence type="ECO:0000313" key="2">
    <source>
        <dbReference type="EMBL" id="PRX90834.1"/>
    </source>
</evidence>
<name>A0A2T0PPL9_9ACTN</name>
<reference evidence="2 3" key="1">
    <citation type="submission" date="2018-03" db="EMBL/GenBank/DDBJ databases">
        <title>Genomic Encyclopedia of Archaeal and Bacterial Type Strains, Phase II (KMG-II): from individual species to whole genera.</title>
        <authorList>
            <person name="Goeker M."/>
        </authorList>
    </citation>
    <scope>NUCLEOTIDE SEQUENCE [LARGE SCALE GENOMIC DNA]</scope>
    <source>
        <strain evidence="2 3">DSM 45601</strain>
    </source>
</reference>
<dbReference type="Proteomes" id="UP000237846">
    <property type="component" value="Unassembled WGS sequence"/>
</dbReference>
<accession>A0A2T0PPL9</accession>
<dbReference type="OrthoDB" id="3197057at2"/>
<evidence type="ECO:0008006" key="4">
    <source>
        <dbReference type="Google" id="ProtNLM"/>
    </source>
</evidence>
<keyword evidence="3" id="KW-1185">Reference proteome</keyword>
<feature type="region of interest" description="Disordered" evidence="1">
    <location>
        <begin position="244"/>
        <end position="263"/>
    </location>
</feature>
<proteinExistence type="predicted"/>
<dbReference type="RefSeq" id="WP_106253783.1">
    <property type="nucleotide sequence ID" value="NZ_PVZC01000016.1"/>
</dbReference>
<dbReference type="EMBL" id="PVZC01000016">
    <property type="protein sequence ID" value="PRX90834.1"/>
    <property type="molecule type" value="Genomic_DNA"/>
</dbReference>
<gene>
    <name evidence="2" type="ORF">CLV72_11630</name>
</gene>
<dbReference type="AlphaFoldDB" id="A0A2T0PPL9"/>
<comment type="caution">
    <text evidence="2">The sequence shown here is derived from an EMBL/GenBank/DDBJ whole genome shotgun (WGS) entry which is preliminary data.</text>
</comment>